<feature type="region of interest" description="Disordered" evidence="1">
    <location>
        <begin position="56"/>
        <end position="138"/>
    </location>
</feature>
<name>A0A0F9Q258_9ZZZZ</name>
<proteinExistence type="predicted"/>
<evidence type="ECO:0000313" key="2">
    <source>
        <dbReference type="EMBL" id="KKN36594.1"/>
    </source>
</evidence>
<sequence>MRGMTVKALVADCVIGGKSREIRYASAGGHGDLIIKGLTIDEAMDVLRTATGDMVEAPKSTTVAPPPAPTPAPTSARSVVEAPPEPAEPELVVADEPATENDPLPTTPPEAKVQSESTPSGAQPEPAPTNGKGNGDNSEQDALIAQLQGHKRILHIVNVLVENGFKTSEQVLAKCQEFRAHVPALERITPSDFDERIKRVYEVLDAGAAG</sequence>
<evidence type="ECO:0000256" key="1">
    <source>
        <dbReference type="SAM" id="MobiDB-lite"/>
    </source>
</evidence>
<organism evidence="2">
    <name type="scientific">marine sediment metagenome</name>
    <dbReference type="NCBI Taxonomy" id="412755"/>
    <lineage>
        <taxon>unclassified sequences</taxon>
        <taxon>metagenomes</taxon>
        <taxon>ecological metagenomes</taxon>
    </lineage>
</organism>
<protein>
    <submittedName>
        <fullName evidence="2">Uncharacterized protein</fullName>
    </submittedName>
</protein>
<accession>A0A0F9Q258</accession>
<reference evidence="2" key="1">
    <citation type="journal article" date="2015" name="Nature">
        <title>Complex archaea that bridge the gap between prokaryotes and eukaryotes.</title>
        <authorList>
            <person name="Spang A."/>
            <person name="Saw J.H."/>
            <person name="Jorgensen S.L."/>
            <person name="Zaremba-Niedzwiedzka K."/>
            <person name="Martijn J."/>
            <person name="Lind A.E."/>
            <person name="van Eijk R."/>
            <person name="Schleper C."/>
            <person name="Guy L."/>
            <person name="Ettema T.J."/>
        </authorList>
    </citation>
    <scope>NUCLEOTIDE SEQUENCE</scope>
</reference>
<dbReference type="EMBL" id="LAZR01001956">
    <property type="protein sequence ID" value="KKN36594.1"/>
    <property type="molecule type" value="Genomic_DNA"/>
</dbReference>
<comment type="caution">
    <text evidence="2">The sequence shown here is derived from an EMBL/GenBank/DDBJ whole genome shotgun (WGS) entry which is preliminary data.</text>
</comment>
<dbReference type="AlphaFoldDB" id="A0A0F9Q258"/>
<gene>
    <name evidence="2" type="ORF">LCGC14_0772220</name>
</gene>
<feature type="compositionally biased region" description="Low complexity" evidence="1">
    <location>
        <begin position="73"/>
        <end position="82"/>
    </location>
</feature>